<accession>A0A316E9B4</accession>
<proteinExistence type="predicted"/>
<organism evidence="1 2">
    <name type="scientific">Arcicella aurantiaca</name>
    <dbReference type="NCBI Taxonomy" id="591202"/>
    <lineage>
        <taxon>Bacteria</taxon>
        <taxon>Pseudomonadati</taxon>
        <taxon>Bacteroidota</taxon>
        <taxon>Cytophagia</taxon>
        <taxon>Cytophagales</taxon>
        <taxon>Flectobacillaceae</taxon>
        <taxon>Arcicella</taxon>
    </lineage>
</organism>
<reference evidence="1 2" key="1">
    <citation type="submission" date="2018-05" db="EMBL/GenBank/DDBJ databases">
        <title>Genomic Encyclopedia of Archaeal and Bacterial Type Strains, Phase II (KMG-II): from individual species to whole genera.</title>
        <authorList>
            <person name="Goeker M."/>
        </authorList>
    </citation>
    <scope>NUCLEOTIDE SEQUENCE [LARGE SCALE GENOMIC DNA]</scope>
    <source>
        <strain evidence="1 2">DSM 22214</strain>
    </source>
</reference>
<dbReference type="EMBL" id="QGGO01000008">
    <property type="protein sequence ID" value="PWK27090.1"/>
    <property type="molecule type" value="Genomic_DNA"/>
</dbReference>
<dbReference type="Proteomes" id="UP000245489">
    <property type="component" value="Unassembled WGS sequence"/>
</dbReference>
<sequence length="66" mass="7809">MYVFNFFSSTCETRNQLKINKLTTSVPREYYNTLKNSHLHSYPQKVLKDSLYYSTLCVNLSSIIHK</sequence>
<name>A0A316E9B4_9BACT</name>
<gene>
    <name evidence="1" type="ORF">LV89_01904</name>
</gene>
<protein>
    <submittedName>
        <fullName evidence="1">Uncharacterized protein</fullName>
    </submittedName>
</protein>
<evidence type="ECO:0000313" key="2">
    <source>
        <dbReference type="Proteomes" id="UP000245489"/>
    </source>
</evidence>
<comment type="caution">
    <text evidence="1">The sequence shown here is derived from an EMBL/GenBank/DDBJ whole genome shotgun (WGS) entry which is preliminary data.</text>
</comment>
<evidence type="ECO:0000313" key="1">
    <source>
        <dbReference type="EMBL" id="PWK27090.1"/>
    </source>
</evidence>
<dbReference type="AlphaFoldDB" id="A0A316E9B4"/>
<keyword evidence="2" id="KW-1185">Reference proteome</keyword>